<dbReference type="InterPro" id="IPR007837">
    <property type="entry name" value="DinB"/>
</dbReference>
<dbReference type="EMBL" id="JBHRSD010000014">
    <property type="protein sequence ID" value="MFC3032663.1"/>
    <property type="molecule type" value="Genomic_DNA"/>
</dbReference>
<dbReference type="Proteomes" id="UP001595453">
    <property type="component" value="Unassembled WGS sequence"/>
</dbReference>
<name>A0ABV7CJH9_9GAMM</name>
<organism evidence="3 4">
    <name type="scientific">Pseudoalteromonas fenneropenaei</name>
    <dbReference type="NCBI Taxonomy" id="1737459"/>
    <lineage>
        <taxon>Bacteria</taxon>
        <taxon>Pseudomonadati</taxon>
        <taxon>Pseudomonadota</taxon>
        <taxon>Gammaproteobacteria</taxon>
        <taxon>Alteromonadales</taxon>
        <taxon>Pseudoalteromonadaceae</taxon>
        <taxon>Pseudoalteromonas</taxon>
    </lineage>
</organism>
<evidence type="ECO:0000313" key="3">
    <source>
        <dbReference type="EMBL" id="MFC3032663.1"/>
    </source>
</evidence>
<sequence length="177" mass="19905">MSATAHIRLMAQYNQWMNDKLYAACGQLDEGQLAQPCNAFFDSILATLNHIMVADLIWLRRYGGLPAAHELQTALREYPIPNALNAILYADFSALTAARMQLDGLICAWINELTDAHLAQVLDYRNSQDQAHSKRFGDLLSHFFNHQTHHRGQLSTLLWQQGIDIGVTDLVAMIPDS</sequence>
<dbReference type="InterPro" id="IPR034660">
    <property type="entry name" value="DinB/YfiT-like"/>
</dbReference>
<reference evidence="4" key="1">
    <citation type="journal article" date="2019" name="Int. J. Syst. Evol. Microbiol.">
        <title>The Global Catalogue of Microorganisms (GCM) 10K type strain sequencing project: providing services to taxonomists for standard genome sequencing and annotation.</title>
        <authorList>
            <consortium name="The Broad Institute Genomics Platform"/>
            <consortium name="The Broad Institute Genome Sequencing Center for Infectious Disease"/>
            <person name="Wu L."/>
            <person name="Ma J."/>
        </authorList>
    </citation>
    <scope>NUCLEOTIDE SEQUENCE [LARGE SCALE GENOMIC DNA]</scope>
    <source>
        <strain evidence="4">KCTC 42730</strain>
    </source>
</reference>
<dbReference type="PANTHER" id="PTHR37302:SF1">
    <property type="entry name" value="PROTEIN DINB"/>
    <property type="match status" value="1"/>
</dbReference>
<gene>
    <name evidence="3" type="ORF">ACFOEE_09035</name>
</gene>
<evidence type="ECO:0000256" key="2">
    <source>
        <dbReference type="ARBA" id="ARBA00022723"/>
    </source>
</evidence>
<comment type="caution">
    <text evidence="3">The sequence shown here is derived from an EMBL/GenBank/DDBJ whole genome shotgun (WGS) entry which is preliminary data.</text>
</comment>
<evidence type="ECO:0000256" key="1">
    <source>
        <dbReference type="ARBA" id="ARBA00008635"/>
    </source>
</evidence>
<evidence type="ECO:0000313" key="4">
    <source>
        <dbReference type="Proteomes" id="UP001595453"/>
    </source>
</evidence>
<proteinExistence type="inferred from homology"/>
<dbReference type="RefSeq" id="WP_377123385.1">
    <property type="nucleotide sequence ID" value="NZ_JBHRSD010000014.1"/>
</dbReference>
<keyword evidence="2" id="KW-0479">Metal-binding</keyword>
<protein>
    <submittedName>
        <fullName evidence="3">DinB family protein</fullName>
    </submittedName>
</protein>
<comment type="similarity">
    <text evidence="1">Belongs to the DinB family.</text>
</comment>
<keyword evidence="4" id="KW-1185">Reference proteome</keyword>
<dbReference type="PANTHER" id="PTHR37302">
    <property type="entry name" value="SLR1116 PROTEIN"/>
    <property type="match status" value="1"/>
</dbReference>
<accession>A0ABV7CJH9</accession>
<dbReference type="Pfam" id="PF05163">
    <property type="entry name" value="DinB"/>
    <property type="match status" value="1"/>
</dbReference>
<dbReference type="Gene3D" id="1.20.120.450">
    <property type="entry name" value="dinb family like domain"/>
    <property type="match status" value="1"/>
</dbReference>
<dbReference type="SUPFAM" id="SSF109854">
    <property type="entry name" value="DinB/YfiT-like putative metalloenzymes"/>
    <property type="match status" value="1"/>
</dbReference>